<keyword evidence="1 11" id="KW-0813">Transport</keyword>
<dbReference type="RefSeq" id="WP_263996849.1">
    <property type="nucleotide sequence ID" value="NZ_JACKVK010000008.1"/>
</dbReference>
<dbReference type="PANTHER" id="PTHR30042:SF2">
    <property type="entry name" value="POTASSIUM-TRANSPORTING ATPASE KDPC SUBUNIT"/>
    <property type="match status" value="1"/>
</dbReference>
<keyword evidence="14" id="KW-1185">Reference proteome</keyword>
<keyword evidence="4 11" id="KW-0812">Transmembrane</keyword>
<gene>
    <name evidence="11" type="primary">kdpC</name>
    <name evidence="13" type="ORF">H7K45_16295</name>
</gene>
<evidence type="ECO:0000256" key="1">
    <source>
        <dbReference type="ARBA" id="ARBA00022448"/>
    </source>
</evidence>
<reference evidence="13" key="2">
    <citation type="journal article" date="2022" name="BMC Genomics">
        <title>Comparative genome analysis of mycobacteria focusing on tRNA and non-coding RNA.</title>
        <authorList>
            <person name="Behra P.R.K."/>
            <person name="Pettersson B.M.F."/>
            <person name="Ramesh M."/>
            <person name="Das S."/>
            <person name="Dasgupta S."/>
            <person name="Kirsebom L.A."/>
        </authorList>
    </citation>
    <scope>NUCLEOTIDE SEQUENCE</scope>
    <source>
        <strain evidence="13">DSM 44838</strain>
    </source>
</reference>
<dbReference type="PANTHER" id="PTHR30042">
    <property type="entry name" value="POTASSIUM-TRANSPORTING ATPASE C CHAIN"/>
    <property type="match status" value="1"/>
</dbReference>
<keyword evidence="5 11" id="KW-0547">Nucleotide-binding</keyword>
<feature type="region of interest" description="Disordered" evidence="12">
    <location>
        <begin position="89"/>
        <end position="126"/>
    </location>
</feature>
<dbReference type="GO" id="GO:0005886">
    <property type="term" value="C:plasma membrane"/>
    <property type="evidence" value="ECO:0007669"/>
    <property type="project" value="UniProtKB-SubCell"/>
</dbReference>
<keyword evidence="3 11" id="KW-0633">Potassium transport</keyword>
<dbReference type="HAMAP" id="MF_00276">
    <property type="entry name" value="KdpC"/>
    <property type="match status" value="1"/>
</dbReference>
<evidence type="ECO:0000256" key="10">
    <source>
        <dbReference type="ARBA" id="ARBA00023136"/>
    </source>
</evidence>
<evidence type="ECO:0000313" key="14">
    <source>
        <dbReference type="Proteomes" id="UP001141629"/>
    </source>
</evidence>
<proteinExistence type="inferred from homology"/>
<evidence type="ECO:0000256" key="4">
    <source>
        <dbReference type="ARBA" id="ARBA00022692"/>
    </source>
</evidence>
<evidence type="ECO:0000256" key="12">
    <source>
        <dbReference type="SAM" id="MobiDB-lite"/>
    </source>
</evidence>
<comment type="function">
    <text evidence="11">Part of the high-affinity ATP-driven potassium transport (or Kdp) system, which catalyzes the hydrolysis of ATP coupled with the electrogenic transport of potassium into the cytoplasm. This subunit acts as a catalytic chaperone that increases the ATP-binding affinity of the ATP-hydrolyzing subunit KdpB by the formation of a transient KdpB/KdpC/ATP ternary complex.</text>
</comment>
<evidence type="ECO:0000256" key="6">
    <source>
        <dbReference type="ARBA" id="ARBA00022840"/>
    </source>
</evidence>
<evidence type="ECO:0000256" key="2">
    <source>
        <dbReference type="ARBA" id="ARBA00022475"/>
    </source>
</evidence>
<dbReference type="Pfam" id="PF02669">
    <property type="entry name" value="KdpC"/>
    <property type="match status" value="2"/>
</dbReference>
<evidence type="ECO:0000313" key="13">
    <source>
        <dbReference type="EMBL" id="MCV7422112.1"/>
    </source>
</evidence>
<feature type="transmembrane region" description="Helical" evidence="11">
    <location>
        <begin position="12"/>
        <end position="36"/>
    </location>
</feature>
<keyword evidence="10 11" id="KW-0472">Membrane</keyword>
<dbReference type="EMBL" id="JACKVK010000008">
    <property type="protein sequence ID" value="MCV7422112.1"/>
    <property type="molecule type" value="Genomic_DNA"/>
</dbReference>
<comment type="subcellular location">
    <subcellularLocation>
        <location evidence="11">Cell membrane</location>
        <topology evidence="11">Single-pass membrane protein</topology>
    </subcellularLocation>
</comment>
<organism evidence="13 14">
    <name type="scientific">Mycobacterium yunnanensis</name>
    <dbReference type="NCBI Taxonomy" id="368477"/>
    <lineage>
        <taxon>Bacteria</taxon>
        <taxon>Bacillati</taxon>
        <taxon>Actinomycetota</taxon>
        <taxon>Actinomycetes</taxon>
        <taxon>Mycobacteriales</taxon>
        <taxon>Mycobacteriaceae</taxon>
        <taxon>Mycobacterium</taxon>
    </lineage>
</organism>
<dbReference type="Proteomes" id="UP001141629">
    <property type="component" value="Unassembled WGS sequence"/>
</dbReference>
<evidence type="ECO:0000256" key="3">
    <source>
        <dbReference type="ARBA" id="ARBA00022538"/>
    </source>
</evidence>
<dbReference type="InterPro" id="IPR003820">
    <property type="entry name" value="KdpC"/>
</dbReference>
<keyword evidence="6 11" id="KW-0067">ATP-binding</keyword>
<comment type="subunit">
    <text evidence="11">The system is composed of three essential subunits: KdpA, KdpB and KdpC.</text>
</comment>
<dbReference type="AlphaFoldDB" id="A0A9X2YMH6"/>
<name>A0A9X2YMH6_9MYCO</name>
<keyword evidence="9 11" id="KW-0406">Ion transport</keyword>
<dbReference type="GO" id="GO:0008556">
    <property type="term" value="F:P-type potassium transmembrane transporter activity"/>
    <property type="evidence" value="ECO:0007669"/>
    <property type="project" value="InterPro"/>
</dbReference>
<keyword evidence="2 11" id="KW-1003">Cell membrane</keyword>
<comment type="caution">
    <text evidence="13">The sequence shown here is derived from an EMBL/GenBank/DDBJ whole genome shotgun (WGS) entry which is preliminary data.</text>
</comment>
<evidence type="ECO:0000256" key="11">
    <source>
        <dbReference type="HAMAP-Rule" id="MF_00276"/>
    </source>
</evidence>
<evidence type="ECO:0000256" key="7">
    <source>
        <dbReference type="ARBA" id="ARBA00022958"/>
    </source>
</evidence>
<sequence>MNVQNLIRQHWAAVRALLVLTVVTGVAYPLVVWAVAMLPGLNTRANGSIVEVAGKPVGSSLIGQLFTDADGNPIPKYFQSRPSAAGDGYDPLSTSASNLGPESIVDTPADPSQLKPGGDPSEAGYKPSLLTEVCSRSVAVGTVEGRNGSRPFCTGGGVGAVLSVIGPRDAQGNVVSPTRVISVNEPCTTTKAPFLNSYEGVKVECATFGEDYAIGQIVPIHGAASGDPAVPADAVTASGSGLDPDISPAYADIQVDRVAKARGIGVDQVRELLSANTDGRVLGFMGEPTVNVLQLNLALDQKYPAKS</sequence>
<evidence type="ECO:0000256" key="9">
    <source>
        <dbReference type="ARBA" id="ARBA00023065"/>
    </source>
</evidence>
<keyword evidence="7 11" id="KW-0630">Potassium</keyword>
<comment type="similarity">
    <text evidence="11">Belongs to the KdpC family.</text>
</comment>
<evidence type="ECO:0000256" key="5">
    <source>
        <dbReference type="ARBA" id="ARBA00022741"/>
    </source>
</evidence>
<reference evidence="13" key="1">
    <citation type="submission" date="2020-07" db="EMBL/GenBank/DDBJ databases">
        <authorList>
            <person name="Pettersson B.M.F."/>
            <person name="Behra P.R.K."/>
            <person name="Ramesh M."/>
            <person name="Das S."/>
            <person name="Dasgupta S."/>
            <person name="Kirsebom L.A."/>
        </authorList>
    </citation>
    <scope>NUCLEOTIDE SEQUENCE</scope>
    <source>
        <strain evidence="13">DSM 44838</strain>
    </source>
</reference>
<protein>
    <recommendedName>
        <fullName evidence="11">Potassium-transporting ATPase KdpC subunit</fullName>
    </recommendedName>
    <alternativeName>
        <fullName evidence="11">ATP phosphohydrolase [potassium-transporting] C chain</fullName>
    </alternativeName>
    <alternativeName>
        <fullName evidence="11">Potassium-binding and translocating subunit C</fullName>
    </alternativeName>
    <alternativeName>
        <fullName evidence="11">Potassium-translocating ATPase C chain</fullName>
    </alternativeName>
</protein>
<keyword evidence="8 11" id="KW-1133">Transmembrane helix</keyword>
<evidence type="ECO:0000256" key="8">
    <source>
        <dbReference type="ARBA" id="ARBA00022989"/>
    </source>
</evidence>
<dbReference type="GO" id="GO:0005524">
    <property type="term" value="F:ATP binding"/>
    <property type="evidence" value="ECO:0007669"/>
    <property type="project" value="UniProtKB-UniRule"/>
</dbReference>
<accession>A0A9X2YMH6</accession>